<dbReference type="GO" id="GO:0022625">
    <property type="term" value="C:cytosolic large ribosomal subunit"/>
    <property type="evidence" value="ECO:0007669"/>
    <property type="project" value="TreeGrafter"/>
</dbReference>
<evidence type="ECO:0000256" key="2">
    <source>
        <dbReference type="ARBA" id="ARBA00022980"/>
    </source>
</evidence>
<reference evidence="7 8" key="1">
    <citation type="journal article" date="2016" name="Nat. Commun.">
        <title>Thousands of microbial genomes shed light on interconnected biogeochemical processes in an aquifer system.</title>
        <authorList>
            <person name="Anantharaman K."/>
            <person name="Brown C.T."/>
            <person name="Hug L.A."/>
            <person name="Sharon I."/>
            <person name="Castelle C.J."/>
            <person name="Probst A.J."/>
            <person name="Thomas B.C."/>
            <person name="Singh A."/>
            <person name="Wilkins M.J."/>
            <person name="Karaoz U."/>
            <person name="Brodie E.L."/>
            <person name="Williams K.H."/>
            <person name="Hubbard S.S."/>
            <person name="Banfield J.F."/>
        </authorList>
    </citation>
    <scope>NUCLEOTIDE SEQUENCE [LARGE SCALE GENOMIC DNA]</scope>
</reference>
<evidence type="ECO:0000313" key="7">
    <source>
        <dbReference type="EMBL" id="OGD03325.1"/>
    </source>
</evidence>
<dbReference type="GO" id="GO:0003735">
    <property type="term" value="F:structural constituent of ribosome"/>
    <property type="evidence" value="ECO:0007669"/>
    <property type="project" value="InterPro"/>
</dbReference>
<organism evidence="7 8">
    <name type="scientific">Candidatus Amesbacteria bacterium RIFCSPLOWO2_01_FULL_48_25</name>
    <dbReference type="NCBI Taxonomy" id="1797259"/>
    <lineage>
        <taxon>Bacteria</taxon>
        <taxon>Candidatus Amesiibacteriota</taxon>
    </lineage>
</organism>
<dbReference type="EMBL" id="MEXN01000007">
    <property type="protein sequence ID" value="OGD03325.1"/>
    <property type="molecule type" value="Genomic_DNA"/>
</dbReference>
<comment type="function">
    <text evidence="4">Binds to the 23S rRNA.</text>
</comment>
<dbReference type="InterPro" id="IPR030878">
    <property type="entry name" value="Ribosomal_uL15"/>
</dbReference>
<dbReference type="HAMAP" id="MF_01341">
    <property type="entry name" value="Ribosomal_uL15"/>
    <property type="match status" value="1"/>
</dbReference>
<dbReference type="InterPro" id="IPR036227">
    <property type="entry name" value="Ribosomal_uL15/eL18_sf"/>
</dbReference>
<comment type="subunit">
    <text evidence="4">Part of the 50S ribosomal subunit.</text>
</comment>
<evidence type="ECO:0000259" key="6">
    <source>
        <dbReference type="Pfam" id="PF00828"/>
    </source>
</evidence>
<comment type="caution">
    <text evidence="7">The sequence shown here is derived from an EMBL/GenBank/DDBJ whole genome shotgun (WGS) entry which is preliminary data.</text>
</comment>
<feature type="region of interest" description="Disordered" evidence="5">
    <location>
        <begin position="14"/>
        <end position="39"/>
    </location>
</feature>
<dbReference type="AlphaFoldDB" id="A0A1F4ZAV2"/>
<gene>
    <name evidence="4" type="primary">rplO</name>
    <name evidence="7" type="ORF">A2989_00645</name>
</gene>
<dbReference type="STRING" id="1797259.A2989_00645"/>
<dbReference type="Proteomes" id="UP000177080">
    <property type="component" value="Unassembled WGS sequence"/>
</dbReference>
<name>A0A1F4ZAV2_9BACT</name>
<evidence type="ECO:0000256" key="3">
    <source>
        <dbReference type="ARBA" id="ARBA00023274"/>
    </source>
</evidence>
<dbReference type="InterPro" id="IPR005749">
    <property type="entry name" value="Ribosomal_uL15_bac-type"/>
</dbReference>
<dbReference type="PANTHER" id="PTHR12934">
    <property type="entry name" value="50S RIBOSOMAL PROTEIN L15"/>
    <property type="match status" value="1"/>
</dbReference>
<dbReference type="SUPFAM" id="SSF52080">
    <property type="entry name" value="Ribosomal proteins L15p and L18e"/>
    <property type="match status" value="1"/>
</dbReference>
<feature type="domain" description="Large ribosomal subunit protein uL15/eL18" evidence="6">
    <location>
        <begin position="79"/>
        <end position="142"/>
    </location>
</feature>
<dbReference type="PANTHER" id="PTHR12934:SF11">
    <property type="entry name" value="LARGE RIBOSOMAL SUBUNIT PROTEIN UL15M"/>
    <property type="match status" value="1"/>
</dbReference>
<keyword evidence="2 4" id="KW-0689">Ribosomal protein</keyword>
<feature type="compositionally biased region" description="Gly residues" evidence="5">
    <location>
        <begin position="19"/>
        <end position="34"/>
    </location>
</feature>
<dbReference type="Gene3D" id="3.100.10.10">
    <property type="match status" value="1"/>
</dbReference>
<sequence>MNLSDLPKIVARSKKRVGRGIGSGKGGHTAGRGTKGQKAREKIGLTFEGTKVKKSFVKKTPLLRGKGKFRPALGGPVIIKLKDLADWPVKTEVTVENLIKRGLVKYGPVKILGDGEIKTALVVKVATSKQAAEKITKAGGKMVEP</sequence>
<protein>
    <recommendedName>
        <fullName evidence="4">Large ribosomal subunit protein uL15</fullName>
    </recommendedName>
</protein>
<accession>A0A1F4ZAV2</accession>
<keyword evidence="3 4" id="KW-0687">Ribonucleoprotein</keyword>
<evidence type="ECO:0000256" key="1">
    <source>
        <dbReference type="ARBA" id="ARBA00007320"/>
    </source>
</evidence>
<evidence type="ECO:0000256" key="4">
    <source>
        <dbReference type="HAMAP-Rule" id="MF_01341"/>
    </source>
</evidence>
<dbReference type="Pfam" id="PF00828">
    <property type="entry name" value="Ribosomal_L27A"/>
    <property type="match status" value="1"/>
</dbReference>
<evidence type="ECO:0000313" key="8">
    <source>
        <dbReference type="Proteomes" id="UP000177080"/>
    </source>
</evidence>
<dbReference type="InterPro" id="IPR021131">
    <property type="entry name" value="Ribosomal_uL15/eL18"/>
</dbReference>
<proteinExistence type="inferred from homology"/>
<comment type="similarity">
    <text evidence="1 4">Belongs to the universal ribosomal protein uL15 family.</text>
</comment>
<dbReference type="GO" id="GO:0019843">
    <property type="term" value="F:rRNA binding"/>
    <property type="evidence" value="ECO:0007669"/>
    <property type="project" value="UniProtKB-UniRule"/>
</dbReference>
<dbReference type="GO" id="GO:0006412">
    <property type="term" value="P:translation"/>
    <property type="evidence" value="ECO:0007669"/>
    <property type="project" value="UniProtKB-UniRule"/>
</dbReference>
<evidence type="ECO:0000256" key="5">
    <source>
        <dbReference type="SAM" id="MobiDB-lite"/>
    </source>
</evidence>
<keyword evidence="4" id="KW-0694">RNA-binding</keyword>
<keyword evidence="4" id="KW-0699">rRNA-binding</keyword>